<dbReference type="AlphaFoldDB" id="A0A7S2YC89"/>
<accession>A0A7S2YC89</accession>
<organism evidence="1">
    <name type="scientific">Entomoneis paludosa</name>
    <dbReference type="NCBI Taxonomy" id="265537"/>
    <lineage>
        <taxon>Eukaryota</taxon>
        <taxon>Sar</taxon>
        <taxon>Stramenopiles</taxon>
        <taxon>Ochrophyta</taxon>
        <taxon>Bacillariophyta</taxon>
        <taxon>Bacillariophyceae</taxon>
        <taxon>Bacillariophycidae</taxon>
        <taxon>Entomoneidaceae</taxon>
        <taxon>Entomoneis</taxon>
    </lineage>
</organism>
<sequence>MDSASDGVEAAVELQALRASTLSLHGVLPSPRPLIDSLCDWSTRSLGIKRGSTIGVRPRRSLPRRLFIKGPPSINTVQLSVTICFHNHQCDIINNAPSTNICIKLDCSI</sequence>
<name>A0A7S2YC89_9STRA</name>
<proteinExistence type="predicted"/>
<protein>
    <submittedName>
        <fullName evidence="1">Uncharacterized protein</fullName>
    </submittedName>
</protein>
<dbReference type="EMBL" id="HBHT01018566">
    <property type="protein sequence ID" value="CAD9966674.1"/>
    <property type="molecule type" value="Transcribed_RNA"/>
</dbReference>
<gene>
    <name evidence="1" type="ORF">APAL1065_LOCUS12458</name>
</gene>
<reference evidence="1" key="1">
    <citation type="submission" date="2021-01" db="EMBL/GenBank/DDBJ databases">
        <authorList>
            <person name="Corre E."/>
            <person name="Pelletier E."/>
            <person name="Niang G."/>
            <person name="Scheremetjew M."/>
            <person name="Finn R."/>
            <person name="Kale V."/>
            <person name="Holt S."/>
            <person name="Cochrane G."/>
            <person name="Meng A."/>
            <person name="Brown T."/>
            <person name="Cohen L."/>
        </authorList>
    </citation>
    <scope>NUCLEOTIDE SEQUENCE</scope>
    <source>
        <strain evidence="1">CCMP125</strain>
    </source>
</reference>
<evidence type="ECO:0000313" key="1">
    <source>
        <dbReference type="EMBL" id="CAD9966674.1"/>
    </source>
</evidence>